<keyword evidence="4 7" id="KW-0488">Methylation</keyword>
<dbReference type="GO" id="GO:0016149">
    <property type="term" value="F:translation release factor activity, codon specific"/>
    <property type="evidence" value="ECO:0007669"/>
    <property type="project" value="UniProtKB-UniRule"/>
</dbReference>
<evidence type="ECO:0000256" key="5">
    <source>
        <dbReference type="ARBA" id="ARBA00022490"/>
    </source>
</evidence>
<dbReference type="AlphaFoldDB" id="A0A420E6E5"/>
<dbReference type="FunFam" id="3.30.160.20:FF:000004">
    <property type="entry name" value="Peptide chain release factor 1"/>
    <property type="match status" value="1"/>
</dbReference>
<dbReference type="GO" id="GO:0005829">
    <property type="term" value="C:cytosol"/>
    <property type="evidence" value="ECO:0007669"/>
    <property type="project" value="UniProtKB-ARBA"/>
</dbReference>
<evidence type="ECO:0000256" key="2">
    <source>
        <dbReference type="ARBA" id="ARBA00004496"/>
    </source>
</evidence>
<dbReference type="InterPro" id="IPR045853">
    <property type="entry name" value="Pep_chain_release_fac_I_sf"/>
</dbReference>
<organism evidence="11 12">
    <name type="scientific">Alginatibacterium sediminis</name>
    <dbReference type="NCBI Taxonomy" id="2164068"/>
    <lineage>
        <taxon>Bacteria</taxon>
        <taxon>Pseudomonadati</taxon>
        <taxon>Pseudomonadota</taxon>
        <taxon>Gammaproteobacteria</taxon>
        <taxon>Alteromonadales</taxon>
        <taxon>Alteromonadaceae</taxon>
        <taxon>Alginatibacterium</taxon>
    </lineage>
</organism>
<dbReference type="PROSITE" id="PS00745">
    <property type="entry name" value="RF_PROK_I"/>
    <property type="match status" value="1"/>
</dbReference>
<accession>A0A420E6E5</accession>
<feature type="modified residue" description="N5-methylglutamine" evidence="7">
    <location>
        <position position="237"/>
    </location>
</feature>
<reference evidence="11 12" key="1">
    <citation type="submission" date="2018-09" db="EMBL/GenBank/DDBJ databases">
        <authorList>
            <person name="Wang Z."/>
        </authorList>
    </citation>
    <scope>NUCLEOTIDE SEQUENCE [LARGE SCALE GENOMIC DNA]</scope>
    <source>
        <strain evidence="11 12">ALS 81</strain>
    </source>
</reference>
<evidence type="ECO:0000256" key="1">
    <source>
        <dbReference type="ARBA" id="ARBA00002986"/>
    </source>
</evidence>
<evidence type="ECO:0000256" key="6">
    <source>
        <dbReference type="ARBA" id="ARBA00022917"/>
    </source>
</evidence>
<dbReference type="Pfam" id="PF00472">
    <property type="entry name" value="RF-1"/>
    <property type="match status" value="1"/>
</dbReference>
<dbReference type="InterPro" id="IPR005139">
    <property type="entry name" value="PCRF"/>
</dbReference>
<keyword evidence="5 7" id="KW-0963">Cytoplasm</keyword>
<dbReference type="NCBIfam" id="TIGR00019">
    <property type="entry name" value="prfA"/>
    <property type="match status" value="1"/>
</dbReference>
<protein>
    <recommendedName>
        <fullName evidence="7 8">Peptide chain release factor 1</fullName>
        <shortName evidence="7">RF-1</shortName>
    </recommendedName>
</protein>
<dbReference type="HAMAP" id="MF_00093">
    <property type="entry name" value="Rel_fac_1"/>
    <property type="match status" value="1"/>
</dbReference>
<dbReference type="Gene3D" id="6.10.140.1950">
    <property type="match status" value="1"/>
</dbReference>
<dbReference type="Pfam" id="PF03462">
    <property type="entry name" value="PCRF"/>
    <property type="match status" value="1"/>
</dbReference>
<evidence type="ECO:0000256" key="3">
    <source>
        <dbReference type="ARBA" id="ARBA00010835"/>
    </source>
</evidence>
<feature type="domain" description="Prokaryotic-type class I peptide chain release factors" evidence="10">
    <location>
        <begin position="230"/>
        <end position="246"/>
    </location>
</feature>
<evidence type="ECO:0000256" key="9">
    <source>
        <dbReference type="SAM" id="MobiDB-lite"/>
    </source>
</evidence>
<comment type="caution">
    <text evidence="11">The sequence shown here is derived from an EMBL/GenBank/DDBJ whole genome shotgun (WGS) entry which is preliminary data.</text>
</comment>
<feature type="region of interest" description="Disordered" evidence="9">
    <location>
        <begin position="284"/>
        <end position="304"/>
    </location>
</feature>
<keyword evidence="6 7" id="KW-0648">Protein biosynthesis</keyword>
<dbReference type="SMART" id="SM00937">
    <property type="entry name" value="PCRF"/>
    <property type="match status" value="1"/>
</dbReference>
<dbReference type="Gene3D" id="3.30.160.20">
    <property type="match status" value="1"/>
</dbReference>
<evidence type="ECO:0000313" key="12">
    <source>
        <dbReference type="Proteomes" id="UP000286482"/>
    </source>
</evidence>
<comment type="PTM">
    <text evidence="7">Methylated by PrmC. Methylation increases the termination efficiency of RF1.</text>
</comment>
<dbReference type="PANTHER" id="PTHR43804:SF7">
    <property type="entry name" value="LD18447P"/>
    <property type="match status" value="1"/>
</dbReference>
<dbReference type="Proteomes" id="UP000286482">
    <property type="component" value="Unassembled WGS sequence"/>
</dbReference>
<evidence type="ECO:0000313" key="11">
    <source>
        <dbReference type="EMBL" id="RKF13640.1"/>
    </source>
</evidence>
<evidence type="ECO:0000256" key="4">
    <source>
        <dbReference type="ARBA" id="ARBA00022481"/>
    </source>
</evidence>
<comment type="subcellular location">
    <subcellularLocation>
        <location evidence="2 7">Cytoplasm</location>
    </subcellularLocation>
</comment>
<dbReference type="RefSeq" id="WP_120356496.1">
    <property type="nucleotide sequence ID" value="NZ_RAQO01000011.1"/>
</dbReference>
<proteinExistence type="inferred from homology"/>
<dbReference type="InterPro" id="IPR050057">
    <property type="entry name" value="Prokaryotic/Mito_RF"/>
</dbReference>
<evidence type="ECO:0000256" key="8">
    <source>
        <dbReference type="NCBIfam" id="TIGR00019"/>
    </source>
</evidence>
<name>A0A420E6E5_9ALTE</name>
<evidence type="ECO:0000259" key="10">
    <source>
        <dbReference type="PROSITE" id="PS00745"/>
    </source>
</evidence>
<comment type="function">
    <text evidence="1 7">Peptide chain release factor 1 directs the termination of translation in response to the peptide chain termination codons UAG and UAA.</text>
</comment>
<evidence type="ECO:0000256" key="7">
    <source>
        <dbReference type="HAMAP-Rule" id="MF_00093"/>
    </source>
</evidence>
<dbReference type="Gene3D" id="3.30.70.1660">
    <property type="match status" value="1"/>
</dbReference>
<dbReference type="SUPFAM" id="SSF75620">
    <property type="entry name" value="Release factor"/>
    <property type="match status" value="1"/>
</dbReference>
<dbReference type="FunFam" id="3.30.70.1660:FF:000004">
    <property type="entry name" value="Peptide chain release factor 1"/>
    <property type="match status" value="1"/>
</dbReference>
<gene>
    <name evidence="7 11" type="primary">prfA</name>
    <name evidence="11" type="ORF">DBZ36_18630</name>
</gene>
<dbReference type="PANTHER" id="PTHR43804">
    <property type="entry name" value="LD18447P"/>
    <property type="match status" value="1"/>
</dbReference>
<dbReference type="InterPro" id="IPR000352">
    <property type="entry name" value="Pep_chain_release_fac_I"/>
</dbReference>
<dbReference type="EMBL" id="RAQO01000011">
    <property type="protein sequence ID" value="RKF13640.1"/>
    <property type="molecule type" value="Genomic_DNA"/>
</dbReference>
<keyword evidence="12" id="KW-1185">Reference proteome</keyword>
<dbReference type="FunFam" id="3.30.70.1660:FF:000002">
    <property type="entry name" value="Peptide chain release factor 1"/>
    <property type="match status" value="1"/>
</dbReference>
<dbReference type="OrthoDB" id="9806673at2"/>
<dbReference type="NCBIfam" id="NF001859">
    <property type="entry name" value="PRK00591.1"/>
    <property type="match status" value="1"/>
</dbReference>
<comment type="similarity">
    <text evidence="3 7">Belongs to the prokaryotic/mitochondrial release factor family.</text>
</comment>
<sequence length="363" mass="40855">MKASIITKLETLQERYQEVQVLLGEPEIISDQNKFRGLTKEYSQLEEIVQCFERYQGAAEDMESAKEMLADDDAEMREMAALEIDSAKASIKLLSEELQLLLLPRDPNDSRSVFLEIRAGAGGDEAAIFAGDLYRMYTRYSEKQGWRNSIVTSNDGEHGGYKEVIVKIDGEDVYRLMKFESGGHRVQRVPETESQGRIHTSACTVAVLPEIPEAEQIKINTADLKVDTFRASGAGGQHVNKTDSAIRLTHLPSGLVVECQEERSQHKNRAKAMSVLAARLQAAEDERRRSEENSMRRELVASGDRSERIRTYNYPQGRVSDHRINLTLYRLADVMEGDLNALLEPILQEYQADQLAALAESES</sequence>
<dbReference type="InterPro" id="IPR004373">
    <property type="entry name" value="RF-1"/>
</dbReference>